<protein>
    <submittedName>
        <fullName evidence="4">YciI family protein</fullName>
    </submittedName>
</protein>
<reference evidence="5" key="1">
    <citation type="journal article" date="2019" name="Int. J. Syst. Evol. Microbiol.">
        <title>The Global Catalogue of Microorganisms (GCM) 10K type strain sequencing project: providing services to taxonomists for standard genome sequencing and annotation.</title>
        <authorList>
            <consortium name="The Broad Institute Genomics Platform"/>
            <consortium name="The Broad Institute Genome Sequencing Center for Infectious Disease"/>
            <person name="Wu L."/>
            <person name="Ma J."/>
        </authorList>
    </citation>
    <scope>NUCLEOTIDE SEQUENCE [LARGE SCALE GENOMIC DNA]</scope>
    <source>
        <strain evidence="5">SHR3</strain>
    </source>
</reference>
<dbReference type="Proteomes" id="UP001595974">
    <property type="component" value="Unassembled WGS sequence"/>
</dbReference>
<sequence>MRFLIIVYATTESEAGALPAASLSARMAGYHEELARAGALLDASGLAPTSAGWRIRYDDAGRSVIPGPFSADGRLVAGYTLIQARSREEALEWTRRFPNPRGEGRAAEIEVRPLYDIDGLPPPDAVERPRAPDVDG</sequence>
<proteinExistence type="inferred from homology"/>
<evidence type="ECO:0000313" key="4">
    <source>
        <dbReference type="EMBL" id="MFC5769301.1"/>
    </source>
</evidence>
<dbReference type="InterPro" id="IPR005545">
    <property type="entry name" value="YCII"/>
</dbReference>
<feature type="region of interest" description="Disordered" evidence="2">
    <location>
        <begin position="115"/>
        <end position="136"/>
    </location>
</feature>
<evidence type="ECO:0000256" key="2">
    <source>
        <dbReference type="SAM" id="MobiDB-lite"/>
    </source>
</evidence>
<dbReference type="EMBL" id="JBHSOG010000030">
    <property type="protein sequence ID" value="MFC5769301.1"/>
    <property type="molecule type" value="Genomic_DNA"/>
</dbReference>
<accession>A0ABW1AQQ5</accession>
<evidence type="ECO:0000259" key="3">
    <source>
        <dbReference type="Pfam" id="PF03795"/>
    </source>
</evidence>
<feature type="compositionally biased region" description="Basic and acidic residues" evidence="2">
    <location>
        <begin position="125"/>
        <end position="136"/>
    </location>
</feature>
<evidence type="ECO:0000313" key="5">
    <source>
        <dbReference type="Proteomes" id="UP001595974"/>
    </source>
</evidence>
<dbReference type="Pfam" id="PF03795">
    <property type="entry name" value="YCII"/>
    <property type="match status" value="1"/>
</dbReference>
<dbReference type="RefSeq" id="WP_096446374.1">
    <property type="nucleotide sequence ID" value="NZ_JBHSOG010000030.1"/>
</dbReference>
<evidence type="ECO:0000256" key="1">
    <source>
        <dbReference type="ARBA" id="ARBA00007689"/>
    </source>
</evidence>
<name>A0ABW1AQQ5_9RHOO</name>
<dbReference type="SUPFAM" id="SSF54909">
    <property type="entry name" value="Dimeric alpha+beta barrel"/>
    <property type="match status" value="1"/>
</dbReference>
<organism evidence="4 5">
    <name type="scientific">Thauera sinica</name>
    <dbReference type="NCBI Taxonomy" id="2665146"/>
    <lineage>
        <taxon>Bacteria</taxon>
        <taxon>Pseudomonadati</taxon>
        <taxon>Pseudomonadota</taxon>
        <taxon>Betaproteobacteria</taxon>
        <taxon>Rhodocyclales</taxon>
        <taxon>Zoogloeaceae</taxon>
        <taxon>Thauera</taxon>
    </lineage>
</organism>
<keyword evidence="5" id="KW-1185">Reference proteome</keyword>
<dbReference type="Gene3D" id="3.30.70.1060">
    <property type="entry name" value="Dimeric alpha+beta barrel"/>
    <property type="match status" value="1"/>
</dbReference>
<feature type="domain" description="YCII-related" evidence="3">
    <location>
        <begin position="1"/>
        <end position="113"/>
    </location>
</feature>
<gene>
    <name evidence="4" type="ORF">ACFPTN_07930</name>
</gene>
<dbReference type="PANTHER" id="PTHR35174">
    <property type="entry name" value="BLL7171 PROTEIN-RELATED"/>
    <property type="match status" value="1"/>
</dbReference>
<comment type="caution">
    <text evidence="4">The sequence shown here is derived from an EMBL/GenBank/DDBJ whole genome shotgun (WGS) entry which is preliminary data.</text>
</comment>
<comment type="similarity">
    <text evidence="1">Belongs to the YciI family.</text>
</comment>
<dbReference type="InterPro" id="IPR011008">
    <property type="entry name" value="Dimeric_a/b-barrel"/>
</dbReference>